<dbReference type="EMBL" id="MG011690">
    <property type="protein sequence ID" value="AVK76254.1"/>
    <property type="molecule type" value="Genomic_DNA"/>
</dbReference>
<feature type="region of interest" description="Disordered" evidence="1">
    <location>
        <begin position="18"/>
        <end position="54"/>
    </location>
</feature>
<protein>
    <submittedName>
        <fullName evidence="2">Uncharacterized protein</fullName>
    </submittedName>
</protein>
<reference evidence="2" key="1">
    <citation type="journal article" date="2018" name="Nat. Commun.">
        <title>Diversity and evolution of the emerging Pandoraviridae family.</title>
        <authorList>
            <person name="Legendre M."/>
            <person name="Fabre E."/>
            <person name="Poirot O."/>
            <person name="Jeudy S."/>
            <person name="Lartigue A."/>
            <person name="Alempic J.M."/>
            <person name="Beucher L."/>
            <person name="Philippe N."/>
            <person name="Bertaux L."/>
            <person name="Christo-Foroux E."/>
            <person name="Labadie K."/>
            <person name="Coute Y."/>
            <person name="Abergel C."/>
            <person name="Claverie J.M."/>
        </authorList>
    </citation>
    <scope>NUCLEOTIDE SEQUENCE [LARGE SCALE GENOMIC DNA]</scope>
    <source>
        <strain evidence="2">Neocaledonia</strain>
    </source>
</reference>
<evidence type="ECO:0000256" key="1">
    <source>
        <dbReference type="SAM" id="MobiDB-lite"/>
    </source>
</evidence>
<proteinExistence type="predicted"/>
<gene>
    <name evidence="2" type="ORF">pneo_cds_647</name>
</gene>
<dbReference type="KEGG" id="vg:36842967"/>
<evidence type="ECO:0000313" key="2">
    <source>
        <dbReference type="EMBL" id="AVK76254.1"/>
    </source>
</evidence>
<dbReference type="RefSeq" id="YP_009482257.1">
    <property type="nucleotide sequence ID" value="NC_037666.1"/>
</dbReference>
<dbReference type="Proteomes" id="UP000249287">
    <property type="component" value="Segment"/>
</dbReference>
<accession>A0A2U7UCS6</accession>
<name>A0A2U7UCS6_9VIRU</name>
<dbReference type="GeneID" id="36842967"/>
<feature type="region of interest" description="Disordered" evidence="1">
    <location>
        <begin position="341"/>
        <end position="360"/>
    </location>
</feature>
<organism evidence="2">
    <name type="scientific">Pandoravirus neocaledonia</name>
    <dbReference type="NCBI Taxonomy" id="2107708"/>
    <lineage>
        <taxon>Viruses</taxon>
        <taxon>Pandoravirus</taxon>
    </lineage>
</organism>
<sequence>MSGMGACARPIRRVFESTLDTKSGAHQRAQATRRGLWKKRAARPSPALADTHTKRHTRIKNRLVPMDLLIKRTTMTAPEPVRILSVDRCTQPSTGSRATDEPAAGMSAHGWTIKDLAQFMGVDWPPSDDAPALDTLAYECGDDRTWGGAVDSCGTTSSVPGGATQCVGFVDDVATTVRDDGDDACTMDKAAGTNNAKGTHPCDSIDIARPCKRARVESGTETMAGVGQCACAEEGCDIPCGLTECTHGMCPAHCRRRQRTLGAIRGRCAHPMHAVVDWYRPCDVRGCSGRAGMGCAKDLCAVHCVRGAVAAAAPNARPCRSRSHRGATHCLYRRRHAAAYPRPTTASDGLSSPLADVRNE</sequence>